<dbReference type="InterPro" id="IPR041561">
    <property type="entry name" value="PglD_N"/>
</dbReference>
<dbReference type="EMBL" id="DACYAJ020000014">
    <property type="protein sequence ID" value="HCD1255936.1"/>
    <property type="molecule type" value="Genomic_DNA"/>
</dbReference>
<comment type="similarity">
    <text evidence="1">Belongs to the transferase hexapeptide repeat family.</text>
</comment>
<dbReference type="NCBIfam" id="TIGR03570">
    <property type="entry name" value="NeuD_NnaD"/>
    <property type="match status" value="1"/>
</dbReference>
<feature type="binding site" evidence="3">
    <location>
        <position position="152"/>
    </location>
    <ligand>
        <name>acetyl-CoA</name>
        <dbReference type="ChEBI" id="CHEBI:57288"/>
    </ligand>
</feature>
<comment type="caution">
    <text evidence="5">The sequence shown here is derived from an EMBL/GenBank/DDBJ whole genome shotgun (WGS) entry which is preliminary data.</text>
</comment>
<dbReference type="Pfam" id="PF00132">
    <property type="entry name" value="Hexapep"/>
    <property type="match status" value="1"/>
</dbReference>
<dbReference type="InterPro" id="IPR011004">
    <property type="entry name" value="Trimer_LpxA-like_sf"/>
</dbReference>
<evidence type="ECO:0000259" key="4">
    <source>
        <dbReference type="Pfam" id="PF17836"/>
    </source>
</evidence>
<dbReference type="InterPro" id="IPR020019">
    <property type="entry name" value="AcTrfase_PglD-like"/>
</dbReference>
<dbReference type="Pfam" id="PF17836">
    <property type="entry name" value="PglD_N"/>
    <property type="match status" value="1"/>
</dbReference>
<dbReference type="AlphaFoldDB" id="A0A9C7V2Y2"/>
<protein>
    <submittedName>
        <fullName evidence="5">Acetyltransferase</fullName>
    </submittedName>
</protein>
<organism evidence="5 6">
    <name type="scientific">Citrobacter amalonaticus</name>
    <dbReference type="NCBI Taxonomy" id="35703"/>
    <lineage>
        <taxon>Bacteria</taxon>
        <taxon>Pseudomonadati</taxon>
        <taxon>Pseudomonadota</taxon>
        <taxon>Gammaproteobacteria</taxon>
        <taxon>Enterobacterales</taxon>
        <taxon>Enterobacteriaceae</taxon>
        <taxon>Citrobacter</taxon>
    </lineage>
</organism>
<dbReference type="Gene3D" id="2.160.10.10">
    <property type="entry name" value="Hexapeptide repeat proteins"/>
    <property type="match status" value="1"/>
</dbReference>
<name>A0A9C7V2Y2_CITAM</name>
<dbReference type="Proteomes" id="UP000862426">
    <property type="component" value="Unassembled WGS sequence"/>
</dbReference>
<evidence type="ECO:0000313" key="5">
    <source>
        <dbReference type="EMBL" id="HCD1255936.1"/>
    </source>
</evidence>
<feature type="domain" description="PglD N-terminal" evidence="4">
    <location>
        <begin position="7"/>
        <end position="73"/>
    </location>
</feature>
<feature type="active site" description="Proton acceptor" evidence="2">
    <location>
        <position position="143"/>
    </location>
</feature>
<feature type="binding site" evidence="3">
    <location>
        <position position="73"/>
    </location>
    <ligand>
        <name>substrate</name>
    </ligand>
</feature>
<reference evidence="5" key="2">
    <citation type="submission" date="2022-05" db="EMBL/GenBank/DDBJ databases">
        <authorList>
            <consortium name="NCBI Pathogen Detection Project"/>
        </authorList>
    </citation>
    <scope>NUCLEOTIDE SEQUENCE</scope>
    <source>
        <strain evidence="5">CAV1698</strain>
    </source>
</reference>
<gene>
    <name evidence="5" type="ORF">JD854_RS12865</name>
</gene>
<evidence type="ECO:0000256" key="2">
    <source>
        <dbReference type="PIRSR" id="PIRSR620019-1"/>
    </source>
</evidence>
<dbReference type="CDD" id="cd03360">
    <property type="entry name" value="LbH_AT_putative"/>
    <property type="match status" value="1"/>
</dbReference>
<dbReference type="InterPro" id="IPR050179">
    <property type="entry name" value="Trans_hexapeptide_repeat"/>
</dbReference>
<reference evidence="5" key="1">
    <citation type="journal article" date="2018" name="Genome Biol.">
        <title>SKESA: strategic k-mer extension for scrupulous assemblies.</title>
        <authorList>
            <person name="Souvorov A."/>
            <person name="Agarwala R."/>
            <person name="Lipman D.J."/>
        </authorList>
    </citation>
    <scope>NUCLEOTIDE SEQUENCE</scope>
    <source>
        <strain evidence="5">CAV1698</strain>
    </source>
</reference>
<dbReference type="SUPFAM" id="SSF51161">
    <property type="entry name" value="Trimeric LpxA-like enzymes"/>
    <property type="match status" value="1"/>
</dbReference>
<evidence type="ECO:0000313" key="6">
    <source>
        <dbReference type="Proteomes" id="UP000862426"/>
    </source>
</evidence>
<evidence type="ECO:0000256" key="1">
    <source>
        <dbReference type="ARBA" id="ARBA00007274"/>
    </source>
</evidence>
<proteinExistence type="inferred from homology"/>
<sequence>MNNVPRKIVLLGAGGHAAVLFDILQQNGETVHCITAREVPIARPFFRHTEVINDDEFLTRFHPDDVLIVNGIGMLPYSSQREQLYRHYSALGYSFKNIISKQAIVSPLATLGTGAQILPGAIVQAGADIGENSIINSRAVIEHDSVIGRHNHIAPGAILCGAVITGNSAFIGAGAIVIPNMTVGESAVIGAGAVIKKDIASHSVVCSERPHFSHYSGL</sequence>
<accession>A0A9C7V2Y2</accession>
<dbReference type="Gene3D" id="3.40.50.20">
    <property type="match status" value="1"/>
</dbReference>
<dbReference type="PANTHER" id="PTHR43300:SF7">
    <property type="entry name" value="UDP-N-ACETYLBACILLOSAMINE N-ACETYLTRANSFERASE"/>
    <property type="match status" value="1"/>
</dbReference>
<feature type="site" description="Increases basicity of active site His" evidence="2">
    <location>
        <position position="144"/>
    </location>
</feature>
<dbReference type="InterPro" id="IPR001451">
    <property type="entry name" value="Hexapep"/>
</dbReference>
<evidence type="ECO:0000256" key="3">
    <source>
        <dbReference type="PIRSR" id="PIRSR620019-2"/>
    </source>
</evidence>
<dbReference type="PANTHER" id="PTHR43300">
    <property type="entry name" value="ACETYLTRANSFERASE"/>
    <property type="match status" value="1"/>
</dbReference>